<dbReference type="Proteomes" id="UP001595191">
    <property type="component" value="Unassembled WGS sequence"/>
</dbReference>
<evidence type="ECO:0000313" key="1">
    <source>
        <dbReference type="EMBL" id="MFH6603988.1"/>
    </source>
</evidence>
<reference evidence="1" key="1">
    <citation type="submission" date="2024-09" db="EMBL/GenBank/DDBJ databases">
        <authorList>
            <person name="Liu J."/>
        </authorList>
    </citation>
    <scope>NUCLEOTIDE SEQUENCE</scope>
    <source>
        <strain evidence="1">NBU2967</strain>
    </source>
</reference>
<name>A0ACC7LJM0_9FLAO</name>
<organism evidence="1 2">
    <name type="scientific">Meishania litoralis</name>
    <dbReference type="NCBI Taxonomy" id="3434685"/>
    <lineage>
        <taxon>Bacteria</taxon>
        <taxon>Pseudomonadati</taxon>
        <taxon>Bacteroidota</taxon>
        <taxon>Flavobacteriia</taxon>
        <taxon>Flavobacteriales</taxon>
        <taxon>Flavobacteriaceae</taxon>
        <taxon>Meishania</taxon>
    </lineage>
</organism>
<gene>
    <name evidence="1" type="ORF">ACEZ3G_10910</name>
</gene>
<dbReference type="EMBL" id="JBHFPV010000002">
    <property type="protein sequence ID" value="MFH6603988.1"/>
    <property type="molecule type" value="Genomic_DNA"/>
</dbReference>
<proteinExistence type="predicted"/>
<protein>
    <submittedName>
        <fullName evidence="1">DsrE family protein</fullName>
    </submittedName>
</protein>
<keyword evidence="2" id="KW-1185">Reference proteome</keyword>
<accession>A0ACC7LJM0</accession>
<sequence length="181" mass="20152">MTKVVRYPIFLFLFFLTTASFSQKKSDGPIISGFGEVFMIENPDFKVDPTQEYKAVFDIMNSPESHDALNRSIETAARFLNMHAQAGVPKDKLRAAIVVHNAASKDIITNEAYQKRYGSDNPNSGLIQALLDADVQVIFCGQSSAARNFPKEELIEGVQLALSAMTVLIDLQNQGYRLIKF</sequence>
<evidence type="ECO:0000313" key="2">
    <source>
        <dbReference type="Proteomes" id="UP001595191"/>
    </source>
</evidence>
<comment type="caution">
    <text evidence="1">The sequence shown here is derived from an EMBL/GenBank/DDBJ whole genome shotgun (WGS) entry which is preliminary data.</text>
</comment>